<gene>
    <name evidence="2" type="ORF">Gohar_024770</name>
</gene>
<name>A0A7J9HHG9_9ROSI</name>
<dbReference type="EMBL" id="JABFAD010000009">
    <property type="protein sequence ID" value="MBA0809088.1"/>
    <property type="molecule type" value="Genomic_DNA"/>
</dbReference>
<dbReference type="Proteomes" id="UP000593560">
    <property type="component" value="Unassembled WGS sequence"/>
</dbReference>
<evidence type="ECO:0000313" key="2">
    <source>
        <dbReference type="EMBL" id="MBA0809088.1"/>
    </source>
</evidence>
<proteinExistence type="predicted"/>
<comment type="caution">
    <text evidence="2">The sequence shown here is derived from an EMBL/GenBank/DDBJ whole genome shotgun (WGS) entry which is preliminary data.</text>
</comment>
<organism evidence="2 3">
    <name type="scientific">Gossypium harknessii</name>
    <dbReference type="NCBI Taxonomy" id="34285"/>
    <lineage>
        <taxon>Eukaryota</taxon>
        <taxon>Viridiplantae</taxon>
        <taxon>Streptophyta</taxon>
        <taxon>Embryophyta</taxon>
        <taxon>Tracheophyta</taxon>
        <taxon>Spermatophyta</taxon>
        <taxon>Magnoliopsida</taxon>
        <taxon>eudicotyledons</taxon>
        <taxon>Gunneridae</taxon>
        <taxon>Pentapetalae</taxon>
        <taxon>rosids</taxon>
        <taxon>malvids</taxon>
        <taxon>Malvales</taxon>
        <taxon>Malvaceae</taxon>
        <taxon>Malvoideae</taxon>
        <taxon>Gossypium</taxon>
    </lineage>
</organism>
<sequence>MLAPTDLAEDVSTNFPPRKPFTFGHPSIESIAN</sequence>
<reference evidence="2 3" key="1">
    <citation type="journal article" date="2019" name="Genome Biol. Evol.">
        <title>Insights into the evolution of the New World diploid cottons (Gossypium, subgenus Houzingenia) based on genome sequencing.</title>
        <authorList>
            <person name="Grover C.E."/>
            <person name="Arick M.A. 2nd"/>
            <person name="Thrash A."/>
            <person name="Conover J.L."/>
            <person name="Sanders W.S."/>
            <person name="Peterson D.G."/>
            <person name="Frelichowski J.E."/>
            <person name="Scheffler J.A."/>
            <person name="Scheffler B.E."/>
            <person name="Wendel J.F."/>
        </authorList>
    </citation>
    <scope>NUCLEOTIDE SEQUENCE [LARGE SCALE GENOMIC DNA]</scope>
    <source>
        <strain evidence="2">0</strain>
        <tissue evidence="2">Leaf</tissue>
    </source>
</reference>
<keyword evidence="3" id="KW-1185">Reference proteome</keyword>
<feature type="region of interest" description="Disordered" evidence="1">
    <location>
        <begin position="1"/>
        <end position="33"/>
    </location>
</feature>
<accession>A0A7J9HHG9</accession>
<protein>
    <submittedName>
        <fullName evidence="2">Uncharacterized protein</fullName>
    </submittedName>
</protein>
<evidence type="ECO:0000313" key="3">
    <source>
        <dbReference type="Proteomes" id="UP000593560"/>
    </source>
</evidence>
<evidence type="ECO:0000256" key="1">
    <source>
        <dbReference type="SAM" id="MobiDB-lite"/>
    </source>
</evidence>
<dbReference type="AlphaFoldDB" id="A0A7J9HHG9"/>